<name>A0A285P5R4_NATPI</name>
<dbReference type="GO" id="GO:0016020">
    <property type="term" value="C:membrane"/>
    <property type="evidence" value="ECO:0007669"/>
    <property type="project" value="UniProtKB-SubCell"/>
</dbReference>
<dbReference type="Pfam" id="PF04893">
    <property type="entry name" value="Yip1"/>
    <property type="match status" value="1"/>
</dbReference>
<comment type="subcellular location">
    <subcellularLocation>
        <location evidence="1">Membrane</location>
        <topology evidence="1">Multi-pass membrane protein</topology>
    </subcellularLocation>
</comment>
<evidence type="ECO:0000256" key="1">
    <source>
        <dbReference type="ARBA" id="ARBA00004141"/>
    </source>
</evidence>
<feature type="transmembrane region" description="Helical" evidence="5">
    <location>
        <begin position="193"/>
        <end position="213"/>
    </location>
</feature>
<evidence type="ECO:0000313" key="7">
    <source>
        <dbReference type="EMBL" id="SNZ17064.1"/>
    </source>
</evidence>
<organism evidence="7 8">
    <name type="scientific">Natronoarchaeum philippinense</name>
    <dbReference type="NCBI Taxonomy" id="558529"/>
    <lineage>
        <taxon>Archaea</taxon>
        <taxon>Methanobacteriati</taxon>
        <taxon>Methanobacteriota</taxon>
        <taxon>Stenosarchaea group</taxon>
        <taxon>Halobacteria</taxon>
        <taxon>Halobacteriales</taxon>
        <taxon>Natronoarchaeaceae</taxon>
    </lineage>
</organism>
<sequence length="216" mass="23439">MVGIGLGAQESLIQRRVDRRGAALEAIVVILCGLLGAAGFAYFALEMYSALEAPLPYTNYTLIGIVLGPMLTVFGIWVLYTVAAHLVANFLGGRGPISRALRVTGWAIMPIGVWMLLRSIVIVALFYSVDFPPSPEGISPEAQVQNVMELGLESPAYFATFLVGLVFVAWSWRLLAVGIENAKEVSRDKARKIAAVPAVIVGLYLLQSGLQWWTPF</sequence>
<feature type="transmembrane region" description="Helical" evidence="5">
    <location>
        <begin position="65"/>
        <end position="91"/>
    </location>
</feature>
<evidence type="ECO:0000256" key="3">
    <source>
        <dbReference type="ARBA" id="ARBA00022989"/>
    </source>
</evidence>
<evidence type="ECO:0000256" key="2">
    <source>
        <dbReference type="ARBA" id="ARBA00022692"/>
    </source>
</evidence>
<keyword evidence="8" id="KW-1185">Reference proteome</keyword>
<feature type="transmembrane region" description="Helical" evidence="5">
    <location>
        <begin position="21"/>
        <end position="45"/>
    </location>
</feature>
<dbReference type="OrthoDB" id="385286at2157"/>
<keyword evidence="2 5" id="KW-0812">Transmembrane</keyword>
<keyword evidence="3 5" id="KW-1133">Transmembrane helix</keyword>
<protein>
    <submittedName>
        <fullName evidence="7">Yip1 domain-containing protein</fullName>
    </submittedName>
</protein>
<evidence type="ECO:0000256" key="4">
    <source>
        <dbReference type="ARBA" id="ARBA00023136"/>
    </source>
</evidence>
<evidence type="ECO:0000313" key="8">
    <source>
        <dbReference type="Proteomes" id="UP000219453"/>
    </source>
</evidence>
<feature type="transmembrane region" description="Helical" evidence="5">
    <location>
        <begin position="155"/>
        <end position="172"/>
    </location>
</feature>
<gene>
    <name evidence="7" type="ORF">SAMN06269185_2874</name>
</gene>
<dbReference type="RefSeq" id="WP_097009768.1">
    <property type="nucleotide sequence ID" value="NZ_OBEJ01000004.1"/>
</dbReference>
<dbReference type="AlphaFoldDB" id="A0A285P5R4"/>
<feature type="domain" description="Yip1" evidence="6">
    <location>
        <begin position="19"/>
        <end position="206"/>
    </location>
</feature>
<dbReference type="EMBL" id="OBEJ01000004">
    <property type="protein sequence ID" value="SNZ17064.1"/>
    <property type="molecule type" value="Genomic_DNA"/>
</dbReference>
<evidence type="ECO:0000259" key="6">
    <source>
        <dbReference type="Pfam" id="PF04893"/>
    </source>
</evidence>
<feature type="transmembrane region" description="Helical" evidence="5">
    <location>
        <begin position="103"/>
        <end position="127"/>
    </location>
</feature>
<proteinExistence type="predicted"/>
<accession>A0A285P5R4</accession>
<evidence type="ECO:0000256" key="5">
    <source>
        <dbReference type="SAM" id="Phobius"/>
    </source>
</evidence>
<dbReference type="InterPro" id="IPR006977">
    <property type="entry name" value="Yip1_dom"/>
</dbReference>
<reference evidence="7 8" key="1">
    <citation type="submission" date="2017-09" db="EMBL/GenBank/DDBJ databases">
        <authorList>
            <person name="Ehlers B."/>
            <person name="Leendertz F.H."/>
        </authorList>
    </citation>
    <scope>NUCLEOTIDE SEQUENCE [LARGE SCALE GENOMIC DNA]</scope>
    <source>
        <strain evidence="7 8">DSM 27208</strain>
    </source>
</reference>
<dbReference type="Proteomes" id="UP000219453">
    <property type="component" value="Unassembled WGS sequence"/>
</dbReference>
<keyword evidence="4 5" id="KW-0472">Membrane</keyword>